<feature type="compositionally biased region" description="Gly residues" evidence="1">
    <location>
        <begin position="319"/>
        <end position="337"/>
    </location>
</feature>
<feature type="region of interest" description="Disordered" evidence="1">
    <location>
        <begin position="143"/>
        <end position="440"/>
    </location>
</feature>
<feature type="compositionally biased region" description="Polar residues" evidence="1">
    <location>
        <begin position="284"/>
        <end position="295"/>
    </location>
</feature>
<reference evidence="2" key="2">
    <citation type="submission" date="2010-07" db="EMBL/GenBank/DDBJ databases">
        <authorList>
            <consortium name="The Broad Institute Genome Sequencing Platform"/>
            <consortium name="Broad Institute Genome Sequencing Center for Infectious Disease"/>
            <person name="Ma L.-J."/>
            <person name="Dead R."/>
            <person name="Young S."/>
            <person name="Zeng Q."/>
            <person name="Koehrsen M."/>
            <person name="Alvarado L."/>
            <person name="Berlin A."/>
            <person name="Chapman S.B."/>
            <person name="Chen Z."/>
            <person name="Freedman E."/>
            <person name="Gellesch M."/>
            <person name="Goldberg J."/>
            <person name="Griggs A."/>
            <person name="Gujja S."/>
            <person name="Heilman E.R."/>
            <person name="Heiman D."/>
            <person name="Hepburn T."/>
            <person name="Howarth C."/>
            <person name="Jen D."/>
            <person name="Larson L."/>
            <person name="Mehta T."/>
            <person name="Neiman D."/>
            <person name="Pearson M."/>
            <person name="Roberts A."/>
            <person name="Saif S."/>
            <person name="Shea T."/>
            <person name="Shenoy N."/>
            <person name="Sisk P."/>
            <person name="Stolte C."/>
            <person name="Sykes S."/>
            <person name="Walk T."/>
            <person name="White J."/>
            <person name="Yandava C."/>
            <person name="Haas B."/>
            <person name="Nusbaum C."/>
            <person name="Birren B."/>
        </authorList>
    </citation>
    <scope>NUCLEOTIDE SEQUENCE</scope>
    <source>
        <strain evidence="2">R3-111a-1</strain>
    </source>
</reference>
<gene>
    <name evidence="3" type="primary">20346786</name>
    <name evidence="2" type="ORF">GGTG_06328</name>
</gene>
<organism evidence="2">
    <name type="scientific">Gaeumannomyces tritici (strain R3-111a-1)</name>
    <name type="common">Wheat and barley take-all root rot fungus</name>
    <name type="synonym">Gaeumannomyces graminis var. tritici</name>
    <dbReference type="NCBI Taxonomy" id="644352"/>
    <lineage>
        <taxon>Eukaryota</taxon>
        <taxon>Fungi</taxon>
        <taxon>Dikarya</taxon>
        <taxon>Ascomycota</taxon>
        <taxon>Pezizomycotina</taxon>
        <taxon>Sordariomycetes</taxon>
        <taxon>Sordariomycetidae</taxon>
        <taxon>Magnaporthales</taxon>
        <taxon>Magnaporthaceae</taxon>
        <taxon>Gaeumannomyces</taxon>
    </lineage>
</organism>
<dbReference type="EMBL" id="GL385397">
    <property type="protein sequence ID" value="EJT76409.1"/>
    <property type="molecule type" value="Genomic_DNA"/>
</dbReference>
<accession>J3NYH6</accession>
<reference evidence="4" key="1">
    <citation type="submission" date="2010-07" db="EMBL/GenBank/DDBJ databases">
        <title>The genome sequence of Gaeumannomyces graminis var. tritici strain R3-111a-1.</title>
        <authorList>
            <consortium name="The Broad Institute Genome Sequencing Platform"/>
            <person name="Ma L.-J."/>
            <person name="Dead R."/>
            <person name="Young S."/>
            <person name="Zeng Q."/>
            <person name="Koehrsen M."/>
            <person name="Alvarado L."/>
            <person name="Berlin A."/>
            <person name="Chapman S.B."/>
            <person name="Chen Z."/>
            <person name="Freedman E."/>
            <person name="Gellesch M."/>
            <person name="Goldberg J."/>
            <person name="Griggs A."/>
            <person name="Gujja S."/>
            <person name="Heilman E.R."/>
            <person name="Heiman D."/>
            <person name="Hepburn T."/>
            <person name="Howarth C."/>
            <person name="Jen D."/>
            <person name="Larson L."/>
            <person name="Mehta T."/>
            <person name="Neiman D."/>
            <person name="Pearson M."/>
            <person name="Roberts A."/>
            <person name="Saif S."/>
            <person name="Shea T."/>
            <person name="Shenoy N."/>
            <person name="Sisk P."/>
            <person name="Stolte C."/>
            <person name="Sykes S."/>
            <person name="Walk T."/>
            <person name="White J."/>
            <person name="Yandava C."/>
            <person name="Haas B."/>
            <person name="Nusbaum C."/>
            <person name="Birren B."/>
        </authorList>
    </citation>
    <scope>NUCLEOTIDE SEQUENCE [LARGE SCALE GENOMIC DNA]</scope>
    <source>
        <strain evidence="4">R3-111a-1</strain>
    </source>
</reference>
<reference evidence="2" key="3">
    <citation type="submission" date="2010-09" db="EMBL/GenBank/DDBJ databases">
        <title>Annotation of Gaeumannomyces graminis var. tritici R3-111a-1.</title>
        <authorList>
            <consortium name="The Broad Institute Genome Sequencing Platform"/>
            <person name="Ma L.-J."/>
            <person name="Dead R."/>
            <person name="Young S.K."/>
            <person name="Zeng Q."/>
            <person name="Gargeya S."/>
            <person name="Fitzgerald M."/>
            <person name="Haas B."/>
            <person name="Abouelleil A."/>
            <person name="Alvarado L."/>
            <person name="Arachchi H.M."/>
            <person name="Berlin A."/>
            <person name="Brown A."/>
            <person name="Chapman S.B."/>
            <person name="Chen Z."/>
            <person name="Dunbar C."/>
            <person name="Freedman E."/>
            <person name="Gearin G."/>
            <person name="Gellesch M."/>
            <person name="Goldberg J."/>
            <person name="Griggs A."/>
            <person name="Gujja S."/>
            <person name="Heiman D."/>
            <person name="Howarth C."/>
            <person name="Larson L."/>
            <person name="Lui A."/>
            <person name="MacDonald P.J.P."/>
            <person name="Mehta T."/>
            <person name="Montmayeur A."/>
            <person name="Murphy C."/>
            <person name="Neiman D."/>
            <person name="Pearson M."/>
            <person name="Priest M."/>
            <person name="Roberts A."/>
            <person name="Saif S."/>
            <person name="Shea T."/>
            <person name="Shenoy N."/>
            <person name="Sisk P."/>
            <person name="Stolte C."/>
            <person name="Sykes S."/>
            <person name="Yandava C."/>
            <person name="Wortman J."/>
            <person name="Nusbaum C."/>
            <person name="Birren B."/>
        </authorList>
    </citation>
    <scope>NUCLEOTIDE SEQUENCE</scope>
    <source>
        <strain evidence="2">R3-111a-1</strain>
    </source>
</reference>
<protein>
    <submittedName>
        <fullName evidence="2 3">Uncharacterized protein</fullName>
    </submittedName>
</protein>
<evidence type="ECO:0000256" key="1">
    <source>
        <dbReference type="SAM" id="MobiDB-lite"/>
    </source>
</evidence>
<dbReference type="eggNOG" id="ENOG502QSBU">
    <property type="taxonomic scope" value="Eukaryota"/>
</dbReference>
<dbReference type="GeneID" id="20346786"/>
<feature type="region of interest" description="Disordered" evidence="1">
    <location>
        <begin position="1"/>
        <end position="102"/>
    </location>
</feature>
<dbReference type="OrthoDB" id="20105at2759"/>
<feature type="compositionally biased region" description="Low complexity" evidence="1">
    <location>
        <begin position="360"/>
        <end position="379"/>
    </location>
</feature>
<feature type="compositionally biased region" description="Polar residues" evidence="1">
    <location>
        <begin position="40"/>
        <end position="54"/>
    </location>
</feature>
<dbReference type="STRING" id="644352.J3NYH6"/>
<feature type="compositionally biased region" description="Low complexity" evidence="1">
    <location>
        <begin position="251"/>
        <end position="272"/>
    </location>
</feature>
<reference evidence="3" key="5">
    <citation type="submission" date="2018-04" db="UniProtKB">
        <authorList>
            <consortium name="EnsemblFungi"/>
        </authorList>
    </citation>
    <scope>IDENTIFICATION</scope>
    <source>
        <strain evidence="3">R3-111a-1</strain>
    </source>
</reference>
<feature type="compositionally biased region" description="Low complexity" evidence="1">
    <location>
        <begin position="200"/>
        <end position="209"/>
    </location>
</feature>
<dbReference type="InterPro" id="IPR021216">
    <property type="entry name" value="DUF2722"/>
</dbReference>
<feature type="compositionally biased region" description="Basic and acidic residues" evidence="1">
    <location>
        <begin position="76"/>
        <end position="102"/>
    </location>
</feature>
<feature type="compositionally biased region" description="Low complexity" evidence="1">
    <location>
        <begin position="387"/>
        <end position="402"/>
    </location>
</feature>
<dbReference type="RefSeq" id="XP_009222409.1">
    <property type="nucleotide sequence ID" value="XM_009224145.1"/>
</dbReference>
<dbReference type="Pfam" id="PF10846">
    <property type="entry name" value="DUF2722"/>
    <property type="match status" value="1"/>
</dbReference>
<evidence type="ECO:0000313" key="2">
    <source>
        <dbReference type="EMBL" id="EJT76409.1"/>
    </source>
</evidence>
<dbReference type="AlphaFoldDB" id="J3NYH6"/>
<sequence length="440" mass="46703">MSGPHRGLPPPAAMTLAQPPLQHGAGPPPPAGSQMGQVSAPPQHSVHQQNSSLGQLPAPPQWQQGPDESMRAWLHAKAEEEKRRQEEEKTRQESLRLEQRRTEHEILRTSLQGGIPPPMVPVVFAGMGGNMLPQAALEWAHQFMHSQVQSHQQHPHQPQPQLPPASGHVSPEHRRDSQSQAYGAYQPSGGVPPTPGSIQGPHGSFGSHPPGSPARPRGYSVPGARAPPPPGPSNLPALNTNVPQGGPGGAQPPHAGAVSAHQQSDQAQSSPSIYFHHWHPPASQAASGGSNQPATPSGGRRRGHMRQRSDLSLYRPSGRGNGGPGGRQDPPGGGGYGNMSPSYSSAPSSAREGDMSGESSRQQQHHANQPQHAQQQQQHHPPPQGPPSRSGPHSVSSLLSEEPSPRTMQYQPSAPEPERRDDSPVGTTRSGGPMRPRNNE</sequence>
<keyword evidence="4" id="KW-1185">Reference proteome</keyword>
<dbReference type="HOGENOM" id="CLU_026929_0_1_1"/>
<dbReference type="VEuPathDB" id="FungiDB:GGTG_06328"/>
<proteinExistence type="predicted"/>
<dbReference type="Proteomes" id="UP000006039">
    <property type="component" value="Unassembled WGS sequence"/>
</dbReference>
<evidence type="ECO:0000313" key="4">
    <source>
        <dbReference type="Proteomes" id="UP000006039"/>
    </source>
</evidence>
<dbReference type="EnsemblFungi" id="EJT76409">
    <property type="protein sequence ID" value="EJT76409"/>
    <property type="gene ID" value="GGTG_06328"/>
</dbReference>
<feature type="compositionally biased region" description="Low complexity" evidence="1">
    <location>
        <begin position="143"/>
        <end position="156"/>
    </location>
</feature>
<name>J3NYH6_GAET3</name>
<feature type="compositionally biased region" description="Low complexity" evidence="1">
    <location>
        <begin position="338"/>
        <end position="350"/>
    </location>
</feature>
<evidence type="ECO:0000313" key="3">
    <source>
        <dbReference type="EnsemblFungi" id="EJT76409"/>
    </source>
</evidence>
<reference evidence="3" key="4">
    <citation type="journal article" date="2015" name="G3 (Bethesda)">
        <title>Genome sequences of three phytopathogenic species of the Magnaporthaceae family of fungi.</title>
        <authorList>
            <person name="Okagaki L.H."/>
            <person name="Nunes C.C."/>
            <person name="Sailsbery J."/>
            <person name="Clay B."/>
            <person name="Brown D."/>
            <person name="John T."/>
            <person name="Oh Y."/>
            <person name="Young N."/>
            <person name="Fitzgerald M."/>
            <person name="Haas B.J."/>
            <person name="Zeng Q."/>
            <person name="Young S."/>
            <person name="Adiconis X."/>
            <person name="Fan L."/>
            <person name="Levin J.Z."/>
            <person name="Mitchell T.K."/>
            <person name="Okubara P.A."/>
            <person name="Farman M.L."/>
            <person name="Kohn L.M."/>
            <person name="Birren B."/>
            <person name="Ma L.-J."/>
            <person name="Dean R.A."/>
        </authorList>
    </citation>
    <scope>NUCLEOTIDE SEQUENCE</scope>
    <source>
        <strain evidence="3">R3-111a-1</strain>
    </source>
</reference>